<dbReference type="OrthoDB" id="2800028at2759"/>
<feature type="region of interest" description="Disordered" evidence="1">
    <location>
        <begin position="93"/>
        <end position="114"/>
    </location>
</feature>
<feature type="compositionally biased region" description="Basic and acidic residues" evidence="1">
    <location>
        <begin position="234"/>
        <end position="243"/>
    </location>
</feature>
<name>A0A5M3M944_CONPW</name>
<gene>
    <name evidence="2" type="ORF">CONPUDRAFT_169572</name>
</gene>
<organism evidence="2 3">
    <name type="scientific">Coniophora puteana (strain RWD-64-598)</name>
    <name type="common">Brown rot fungus</name>
    <dbReference type="NCBI Taxonomy" id="741705"/>
    <lineage>
        <taxon>Eukaryota</taxon>
        <taxon>Fungi</taxon>
        <taxon>Dikarya</taxon>
        <taxon>Basidiomycota</taxon>
        <taxon>Agaricomycotina</taxon>
        <taxon>Agaricomycetes</taxon>
        <taxon>Agaricomycetidae</taxon>
        <taxon>Boletales</taxon>
        <taxon>Coniophorineae</taxon>
        <taxon>Coniophoraceae</taxon>
        <taxon>Coniophora</taxon>
    </lineage>
</organism>
<protein>
    <submittedName>
        <fullName evidence="2">Uncharacterized protein</fullName>
    </submittedName>
</protein>
<dbReference type="GeneID" id="19206264"/>
<feature type="region of interest" description="Disordered" evidence="1">
    <location>
        <begin position="234"/>
        <end position="254"/>
    </location>
</feature>
<feature type="compositionally biased region" description="Polar residues" evidence="1">
    <location>
        <begin position="465"/>
        <end position="477"/>
    </location>
</feature>
<comment type="caution">
    <text evidence="2">The sequence shown here is derived from an EMBL/GenBank/DDBJ whole genome shotgun (WGS) entry which is preliminary data.</text>
</comment>
<evidence type="ECO:0000256" key="1">
    <source>
        <dbReference type="SAM" id="MobiDB-lite"/>
    </source>
</evidence>
<evidence type="ECO:0000313" key="3">
    <source>
        <dbReference type="Proteomes" id="UP000053558"/>
    </source>
</evidence>
<feature type="region of interest" description="Disordered" evidence="1">
    <location>
        <begin position="1"/>
        <end position="39"/>
    </location>
</feature>
<proteinExistence type="predicted"/>
<accession>A0A5M3M944</accession>
<dbReference type="AlphaFoldDB" id="A0A5M3M944"/>
<dbReference type="Proteomes" id="UP000053558">
    <property type="component" value="Unassembled WGS sequence"/>
</dbReference>
<reference evidence="3" key="1">
    <citation type="journal article" date="2012" name="Science">
        <title>The Paleozoic origin of enzymatic lignin decomposition reconstructed from 31 fungal genomes.</title>
        <authorList>
            <person name="Floudas D."/>
            <person name="Binder M."/>
            <person name="Riley R."/>
            <person name="Barry K."/>
            <person name="Blanchette R.A."/>
            <person name="Henrissat B."/>
            <person name="Martinez A.T."/>
            <person name="Otillar R."/>
            <person name="Spatafora J.W."/>
            <person name="Yadav J.S."/>
            <person name="Aerts A."/>
            <person name="Benoit I."/>
            <person name="Boyd A."/>
            <person name="Carlson A."/>
            <person name="Copeland A."/>
            <person name="Coutinho P.M."/>
            <person name="de Vries R.P."/>
            <person name="Ferreira P."/>
            <person name="Findley K."/>
            <person name="Foster B."/>
            <person name="Gaskell J."/>
            <person name="Glotzer D."/>
            <person name="Gorecki P."/>
            <person name="Heitman J."/>
            <person name="Hesse C."/>
            <person name="Hori C."/>
            <person name="Igarashi K."/>
            <person name="Jurgens J.A."/>
            <person name="Kallen N."/>
            <person name="Kersten P."/>
            <person name="Kohler A."/>
            <person name="Kuees U."/>
            <person name="Kumar T.K.A."/>
            <person name="Kuo A."/>
            <person name="LaButti K."/>
            <person name="Larrondo L.F."/>
            <person name="Lindquist E."/>
            <person name="Ling A."/>
            <person name="Lombard V."/>
            <person name="Lucas S."/>
            <person name="Lundell T."/>
            <person name="Martin R."/>
            <person name="McLaughlin D.J."/>
            <person name="Morgenstern I."/>
            <person name="Morin E."/>
            <person name="Murat C."/>
            <person name="Nagy L.G."/>
            <person name="Nolan M."/>
            <person name="Ohm R.A."/>
            <person name="Patyshakuliyeva A."/>
            <person name="Rokas A."/>
            <person name="Ruiz-Duenas F.J."/>
            <person name="Sabat G."/>
            <person name="Salamov A."/>
            <person name="Samejima M."/>
            <person name="Schmutz J."/>
            <person name="Slot J.C."/>
            <person name="St John F."/>
            <person name="Stenlid J."/>
            <person name="Sun H."/>
            <person name="Sun S."/>
            <person name="Syed K."/>
            <person name="Tsang A."/>
            <person name="Wiebenga A."/>
            <person name="Young D."/>
            <person name="Pisabarro A."/>
            <person name="Eastwood D.C."/>
            <person name="Martin F."/>
            <person name="Cullen D."/>
            <person name="Grigoriev I.V."/>
            <person name="Hibbett D.S."/>
        </authorList>
    </citation>
    <scope>NUCLEOTIDE SEQUENCE [LARGE SCALE GENOMIC DNA]</scope>
    <source>
        <strain evidence="3">RWD-64-598 SS2</strain>
    </source>
</reference>
<feature type="compositionally biased region" description="Polar residues" evidence="1">
    <location>
        <begin position="13"/>
        <end position="24"/>
    </location>
</feature>
<dbReference type="EMBL" id="JH711589">
    <property type="protein sequence ID" value="EIW75161.1"/>
    <property type="molecule type" value="Genomic_DNA"/>
</dbReference>
<sequence length="692" mass="77871">MPRAKKQPKPARSVQSKAPSTSTKPPGKTATRKPKVMRNRWEQHIYDSYGDDPAFSSLYISDEELNEFYRLLGVPESDFARYRGKHDAAYNADIDNHGGKVPCQGRKPQRDEDPARENIHIVRIPDTSHLVVRFWDGGLEDEGQFCLDIYNMATKVPINSSELGFSIEVAPVAGTLSVMCAGDLESWEARSGFKPGQILPGEERFSVIEGACLALHRPDFDPFWFKVPETTRSEAESSKRRDSGTSSTRQPKVMRNRWEKYKHDLYGDGPKYEHLYLSDEKLDNLFRRLGIPESELAEQRRQYDATVNEKFERSGGSEGRGLCQGRKPQPDDDPAKDNVHIVHVPDTSHLAIRFWDGGLEDEGQFCLDIYDINAEVPVNSSELGFSLEAASMPGTLTVLCAGKLKSWEVRSGFTPDQIFPGEERFSVIEGAYLALHRSNSDPFWFKVPTRRRLPAGPACSVRDNAPTSSKPSGATSTRRPRATRNRWEKYIDDTWGDIPAFDKVYLSDDQLNGYLRLLHIPESQLADHRREYDAILEGHLDRNGGKINCHGMKPRPDADPSREHVRIVRIPDTRGLVIRIWDGGLEGEGQFCLDIYDMDAKIAINSSELGFSFDVASLPGTLSTLCAGRLQSWEANMGFTPDQILPGEEHFSVIEGAYLALCRPNQDLFWFKMPTRNRLPPGVERAASPVSL</sequence>
<evidence type="ECO:0000313" key="2">
    <source>
        <dbReference type="EMBL" id="EIW75161.1"/>
    </source>
</evidence>
<dbReference type="KEGG" id="cput:CONPUDRAFT_169572"/>
<feature type="region of interest" description="Disordered" evidence="1">
    <location>
        <begin position="310"/>
        <end position="336"/>
    </location>
</feature>
<dbReference type="RefSeq" id="XP_007774586.1">
    <property type="nucleotide sequence ID" value="XM_007776396.1"/>
</dbReference>
<keyword evidence="3" id="KW-1185">Reference proteome</keyword>
<feature type="region of interest" description="Disordered" evidence="1">
    <location>
        <begin position="456"/>
        <end position="483"/>
    </location>
</feature>